<name>A0A6J7W8Z0_9CAUD</name>
<protein>
    <submittedName>
        <fullName evidence="1">Uncharacterized protein</fullName>
    </submittedName>
</protein>
<reference evidence="1" key="1">
    <citation type="submission" date="2020-05" db="EMBL/GenBank/DDBJ databases">
        <authorList>
            <person name="Chiriac C."/>
            <person name="Salcher M."/>
            <person name="Ghai R."/>
            <person name="Kavagutti S V."/>
        </authorList>
    </citation>
    <scope>NUCLEOTIDE SEQUENCE</scope>
</reference>
<gene>
    <name evidence="1" type="ORF">UFOVP158_21</name>
</gene>
<evidence type="ECO:0000313" key="1">
    <source>
        <dbReference type="EMBL" id="CAB5178643.1"/>
    </source>
</evidence>
<dbReference type="EMBL" id="LR798207">
    <property type="protein sequence ID" value="CAB5178643.1"/>
    <property type="molecule type" value="Genomic_DNA"/>
</dbReference>
<proteinExistence type="predicted"/>
<organism evidence="1">
    <name type="scientific">uncultured Caudovirales phage</name>
    <dbReference type="NCBI Taxonomy" id="2100421"/>
    <lineage>
        <taxon>Viruses</taxon>
        <taxon>Duplodnaviria</taxon>
        <taxon>Heunggongvirae</taxon>
        <taxon>Uroviricota</taxon>
        <taxon>Caudoviricetes</taxon>
        <taxon>Peduoviridae</taxon>
        <taxon>Maltschvirus</taxon>
        <taxon>Maltschvirus maltsch</taxon>
    </lineage>
</organism>
<sequence>MTKLKALWLYIVDTFNELLDIKSAIEDADPDPCKCGYRHPIVVRDAMKYAGRTIFFVTCLSCNRTGTSQITALGAVRAWNDQMKGE</sequence>
<accession>A0A6J7W8Z0</accession>